<reference evidence="3 4" key="1">
    <citation type="submission" date="2024-04" db="EMBL/GenBank/DDBJ databases">
        <title>Novel genus in family Flammeovirgaceae.</title>
        <authorList>
            <person name="Nguyen T.H."/>
            <person name="Vuong T.Q."/>
            <person name="Le H."/>
            <person name="Kim S.-G."/>
        </authorList>
    </citation>
    <scope>NUCLEOTIDE SEQUENCE [LARGE SCALE GENOMIC DNA]</scope>
    <source>
        <strain evidence="3 4">JCM 23209</strain>
    </source>
</reference>
<dbReference type="InterPro" id="IPR011042">
    <property type="entry name" value="6-blade_b-propeller_TolB-like"/>
</dbReference>
<gene>
    <name evidence="3" type="ORF">AAG747_24875</name>
</gene>
<feature type="signal peptide" evidence="2">
    <location>
        <begin position="1"/>
        <end position="26"/>
    </location>
</feature>
<evidence type="ECO:0000256" key="1">
    <source>
        <dbReference type="SAM" id="MobiDB-lite"/>
    </source>
</evidence>
<feature type="chain" id="PRO_5043925679" evidence="2">
    <location>
        <begin position="27"/>
        <end position="1073"/>
    </location>
</feature>
<accession>A0AAW9SF42</accession>
<dbReference type="PANTHER" id="PTHR36842">
    <property type="entry name" value="PROTEIN TOLB HOMOLOG"/>
    <property type="match status" value="1"/>
</dbReference>
<dbReference type="SUPFAM" id="SSF82171">
    <property type="entry name" value="DPP6 N-terminal domain-like"/>
    <property type="match status" value="1"/>
</dbReference>
<dbReference type="AlphaFoldDB" id="A0AAW9SF42"/>
<sequence>MRFNLTMLKKILPLLFVLAVVHSSLAQFTQEDKFGKNRVQYKNFHWRYITTTNFDIYYYDGGYEIAKLAANIAEQEFNRITDLIGHSPFYKTKIFLYNSVIDLRQSNIGVNQQGIEVGGQTNFVRSEIEVAFTGLRHTFKQELTHGIADMFIFDMMYGGNLKEVLQSSYLLNLPEWFMAGAAKYVAEGWNVELDDYMRDMLSNRKFKRPEILTDKEAKLVGQAIWNYVAEEYGSANISNILNLIRIVRNEEVSIQQTLGVSYKSFMEGWKTFYLKQLSTLSDQLTLPSDEAILFKNNKKYDYNKVKFSPDGHYLAYTTNFQGKYKVTLVDLPNNKSKVLLRGGYKVINQKIDNNIPLVEWRANSDLAIFSPKNGKNYLWLVNISKKRVKRKKRHFSDFSQIKEFSISKGGNMIVMVGERRGKSDLYLHDIRGRRTQQITNDGFDYLGPQFLGSTDKIVFSSNRVSDTLKKKEENLKEISSNFNLFVLDRKSPKVLSRLTNTLSRDIKPLPINENEVVFLSDQRGIYQLYKYNLQDSISTQLTNYKLSIQDYDIVGDQIAMVMYKGGKEQIYHMDHIDLNTSNFTNKTYRQQVLDLRYLQTIKRKRALEEQKKKLEEAQKKREEEAQIPKKEEEKTAQAKPQLADDEVDTDNYQFDTFAKEKKQSFLDRYKARLKSTDKDDTPKEVKISRPKPYENQFTVDNFVTSLLIDPLRDWGLLFEVAMTDVMENHKINAGLYGLINLKNSNFYGEYQYLKGRLDYGLRYERYNLERTGEAIAHEYSLNHLQASVSYPFNITSRVTLSPFYASTRFTNTDISQLAQPDQTDHYAGAKAEFTFDNSLVTGTNMLQGTRAKIKVEHYFGLKDSEKGFGNLLVDIRHYQKLHKSIIFATRLSYGQFFGNAEKTYRLGGTSNWMFADMANEEEVNVQSAEENRSDLLFTKFATPLRGFDFNHWSGANYMLLNAELRIPLLKYFYRGTITSNFFRDLQIVGFTDIGSSWTGISPFNKENSLNTDYVNSGNFNIKVSNFKNPFLVGYGAGIRTTMLGYYVKFDVAWGVEDKVRSDAKFYLSLGHDF</sequence>
<organism evidence="3 4">
    <name type="scientific">Rapidithrix thailandica</name>
    <dbReference type="NCBI Taxonomy" id="413964"/>
    <lineage>
        <taxon>Bacteria</taxon>
        <taxon>Pseudomonadati</taxon>
        <taxon>Bacteroidota</taxon>
        <taxon>Cytophagia</taxon>
        <taxon>Cytophagales</taxon>
        <taxon>Flammeovirgaceae</taxon>
        <taxon>Rapidithrix</taxon>
    </lineage>
</organism>
<dbReference type="EMBL" id="JBDKWZ010000020">
    <property type="protein sequence ID" value="MEN7551175.1"/>
    <property type="molecule type" value="Genomic_DNA"/>
</dbReference>
<comment type="caution">
    <text evidence="3">The sequence shown here is derived from an EMBL/GenBank/DDBJ whole genome shotgun (WGS) entry which is preliminary data.</text>
</comment>
<name>A0AAW9SF42_9BACT</name>
<evidence type="ECO:0000256" key="2">
    <source>
        <dbReference type="SAM" id="SignalP"/>
    </source>
</evidence>
<feature type="region of interest" description="Disordered" evidence="1">
    <location>
        <begin position="616"/>
        <end position="645"/>
    </location>
</feature>
<keyword evidence="4" id="KW-1185">Reference proteome</keyword>
<proteinExistence type="predicted"/>
<dbReference type="Proteomes" id="UP001403385">
    <property type="component" value="Unassembled WGS sequence"/>
</dbReference>
<dbReference type="Gene3D" id="2.40.160.50">
    <property type="entry name" value="membrane protein fhac: a member of the omp85/tpsb transporter family"/>
    <property type="match status" value="1"/>
</dbReference>
<evidence type="ECO:0000313" key="4">
    <source>
        <dbReference type="Proteomes" id="UP001403385"/>
    </source>
</evidence>
<keyword evidence="2" id="KW-0732">Signal</keyword>
<dbReference type="CDD" id="cd22249">
    <property type="entry name" value="UDM1_RNF168_RNF169-like"/>
    <property type="match status" value="1"/>
</dbReference>
<dbReference type="Gene3D" id="2.120.10.30">
    <property type="entry name" value="TolB, C-terminal domain"/>
    <property type="match status" value="2"/>
</dbReference>
<dbReference type="PANTHER" id="PTHR36842:SF1">
    <property type="entry name" value="PROTEIN TOLB"/>
    <property type="match status" value="1"/>
</dbReference>
<evidence type="ECO:0000313" key="3">
    <source>
        <dbReference type="EMBL" id="MEN7551175.1"/>
    </source>
</evidence>
<feature type="compositionally biased region" description="Basic and acidic residues" evidence="1">
    <location>
        <begin position="616"/>
        <end position="636"/>
    </location>
</feature>
<protein>
    <submittedName>
        <fullName evidence="3">Translocation protein TolB</fullName>
    </submittedName>
</protein>
<dbReference type="RefSeq" id="WP_346823956.1">
    <property type="nucleotide sequence ID" value="NZ_JBDKWZ010000020.1"/>
</dbReference>